<comment type="caution">
    <text evidence="8">The sequence shown here is derived from an EMBL/GenBank/DDBJ whole genome shotgun (WGS) entry which is preliminary data.</text>
</comment>
<dbReference type="OrthoDB" id="9763107at2"/>
<feature type="modified residue" description="N6-(pyridoxal phosphate)lysine" evidence="5">
    <location>
        <position position="114"/>
    </location>
</feature>
<gene>
    <name evidence="8" type="ORF">HMPREF3180_00641</name>
</gene>
<dbReference type="GO" id="GO:0004795">
    <property type="term" value="F:threonine synthase activity"/>
    <property type="evidence" value="ECO:0007669"/>
    <property type="project" value="UniProtKB-UniRule"/>
</dbReference>
<evidence type="ECO:0000256" key="4">
    <source>
        <dbReference type="NCBIfam" id="TIGR00260"/>
    </source>
</evidence>
<accession>A0A134AM67</accession>
<organism evidence="8 9">
    <name type="scientific">Leptotrichia wadei</name>
    <dbReference type="NCBI Taxonomy" id="157687"/>
    <lineage>
        <taxon>Bacteria</taxon>
        <taxon>Fusobacteriati</taxon>
        <taxon>Fusobacteriota</taxon>
        <taxon>Fusobacteriia</taxon>
        <taxon>Fusobacteriales</taxon>
        <taxon>Leptotrichiaceae</taxon>
        <taxon>Leptotrichia</taxon>
    </lineage>
</organism>
<dbReference type="Pfam" id="PF00291">
    <property type="entry name" value="PALP"/>
    <property type="match status" value="1"/>
</dbReference>
<dbReference type="InterPro" id="IPR001926">
    <property type="entry name" value="TrpB-like_PALP"/>
</dbReference>
<sequence>MNYKSTREINPSNVKSSTFATLHGLCEDGGLYIPEKLPDVKLTYDELKNLSYQEISEKIIKLFFTEFSDEEIKTAINNAYNSTTFNNKNIVPVHKLNDKVSFGELFHGRTLAFKDLALSLFPYLLLLSKEKQKEDKKILILAATSGDTGKAALEGFKDVDGINIVVFYPKNGVSPMQEEQMRKQLGNNVEIVAINGNFDDAQSAIKVIFSSDEFKKYANEHDVMFSSANSINIGRLFPQVIYYVTTYVNLVNAGTIKAGEEFNVVVPTGNFGNILAGFIAKKLGIPIKKFISASNKNKVLADFFQTGTYNKNRDFYATNSPSMDILLSSNFERYLYYALNEDSKRVSELIKNLLSGGELSVNDEELKNIQTEFYGEFANDEETVSAIKEIYENYHYLMDPHTAVAYSVYEKLDEKHLDKDIHTVIMSTAHPFKFPAPIAKALGIDDTKEPYAILDEVSKITGVKFPEKLTEVRNSEIRFSDVIDKADIQDFVKKYIKDLK</sequence>
<comment type="similarity">
    <text evidence="2">Belongs to the threonine synthase family.</text>
</comment>
<dbReference type="Gene3D" id="3.90.1380.10">
    <property type="entry name" value="Threonine synthase, N-terminal domain"/>
    <property type="match status" value="1"/>
</dbReference>
<name>A0A134AM67_9FUSO</name>
<evidence type="ECO:0000313" key="8">
    <source>
        <dbReference type="EMBL" id="KXB68796.1"/>
    </source>
</evidence>
<dbReference type="AlphaFoldDB" id="A0A134AM67"/>
<dbReference type="InterPro" id="IPR037158">
    <property type="entry name" value="Thr_synth_N_sf"/>
</dbReference>
<reference evidence="9" key="1">
    <citation type="submission" date="2016-01" db="EMBL/GenBank/DDBJ databases">
        <authorList>
            <person name="Mitreva M."/>
            <person name="Pepin K.H."/>
            <person name="Mihindukulasuriya K.A."/>
            <person name="Fulton R."/>
            <person name="Fronick C."/>
            <person name="O'Laughlin M."/>
            <person name="Miner T."/>
            <person name="Herter B."/>
            <person name="Rosa B.A."/>
            <person name="Cordes M."/>
            <person name="Tomlinson C."/>
            <person name="Wollam A."/>
            <person name="Palsikar V.B."/>
            <person name="Mardis E.R."/>
            <person name="Wilson R.K."/>
        </authorList>
    </citation>
    <scope>NUCLEOTIDE SEQUENCE [LARGE SCALE GENOMIC DNA]</scope>
    <source>
        <strain evidence="9">KA00185</strain>
    </source>
</reference>
<dbReference type="InterPro" id="IPR036052">
    <property type="entry name" value="TrpB-like_PALP_sf"/>
</dbReference>
<proteinExistence type="inferred from homology"/>
<dbReference type="GO" id="GO:0005737">
    <property type="term" value="C:cytoplasm"/>
    <property type="evidence" value="ECO:0007669"/>
    <property type="project" value="TreeGrafter"/>
</dbReference>
<dbReference type="Pfam" id="PF14821">
    <property type="entry name" value="Thr_synth_N"/>
    <property type="match status" value="1"/>
</dbReference>
<dbReference type="PATRIC" id="fig|157687.3.peg.641"/>
<evidence type="ECO:0000259" key="7">
    <source>
        <dbReference type="Pfam" id="PF14821"/>
    </source>
</evidence>
<evidence type="ECO:0000256" key="1">
    <source>
        <dbReference type="ARBA" id="ARBA00001933"/>
    </source>
</evidence>
<keyword evidence="9" id="KW-1185">Reference proteome</keyword>
<dbReference type="Gene3D" id="3.40.50.1100">
    <property type="match status" value="2"/>
</dbReference>
<dbReference type="STRING" id="157687.HMPREF3180_00641"/>
<evidence type="ECO:0000256" key="5">
    <source>
        <dbReference type="PIRSR" id="PIRSR604450-51"/>
    </source>
</evidence>
<dbReference type="Proteomes" id="UP000070483">
    <property type="component" value="Unassembled WGS sequence"/>
</dbReference>
<protein>
    <recommendedName>
        <fullName evidence="4">Threonine synthase</fullName>
        <ecNumber evidence="4">4.2.3.1</ecNumber>
    </recommendedName>
</protein>
<comment type="cofactor">
    <cofactor evidence="1 5">
        <name>pyridoxal 5'-phosphate</name>
        <dbReference type="ChEBI" id="CHEBI:597326"/>
    </cofactor>
</comment>
<dbReference type="PANTHER" id="PTHR43515:SF1">
    <property type="entry name" value="THREONINE SYNTHASE-LIKE 1"/>
    <property type="match status" value="1"/>
</dbReference>
<feature type="domain" description="Threonine synthase N-terminal" evidence="7">
    <location>
        <begin position="2"/>
        <end position="80"/>
    </location>
</feature>
<dbReference type="NCBIfam" id="TIGR00260">
    <property type="entry name" value="thrC"/>
    <property type="match status" value="1"/>
</dbReference>
<evidence type="ECO:0000313" key="9">
    <source>
        <dbReference type="Proteomes" id="UP000070483"/>
    </source>
</evidence>
<dbReference type="InterPro" id="IPR004450">
    <property type="entry name" value="Thr_synthase-like"/>
</dbReference>
<dbReference type="GO" id="GO:0009088">
    <property type="term" value="P:threonine biosynthetic process"/>
    <property type="evidence" value="ECO:0007669"/>
    <property type="project" value="UniProtKB-UniRule"/>
</dbReference>
<dbReference type="RefSeq" id="WP_060917534.1">
    <property type="nucleotide sequence ID" value="NZ_KQ960028.1"/>
</dbReference>
<evidence type="ECO:0000256" key="3">
    <source>
        <dbReference type="ARBA" id="ARBA00022898"/>
    </source>
</evidence>
<dbReference type="SUPFAM" id="SSF53686">
    <property type="entry name" value="Tryptophan synthase beta subunit-like PLP-dependent enzymes"/>
    <property type="match status" value="1"/>
</dbReference>
<dbReference type="InterPro" id="IPR029144">
    <property type="entry name" value="Thr_synth_N"/>
</dbReference>
<dbReference type="EC" id="4.2.3.1" evidence="4"/>
<dbReference type="PANTHER" id="PTHR43515">
    <property type="entry name" value="THREONINE SYNTHASE-LIKE 1"/>
    <property type="match status" value="1"/>
</dbReference>
<evidence type="ECO:0000256" key="2">
    <source>
        <dbReference type="ARBA" id="ARBA00005517"/>
    </source>
</evidence>
<evidence type="ECO:0000259" key="6">
    <source>
        <dbReference type="Pfam" id="PF00291"/>
    </source>
</evidence>
<dbReference type="EMBL" id="LSDD01000037">
    <property type="protein sequence ID" value="KXB68796.1"/>
    <property type="molecule type" value="Genomic_DNA"/>
</dbReference>
<feature type="domain" description="Tryptophan synthase beta chain-like PALP" evidence="6">
    <location>
        <begin position="106"/>
        <end position="424"/>
    </location>
</feature>
<keyword evidence="3 5" id="KW-0663">Pyridoxal phosphate</keyword>